<evidence type="ECO:0000256" key="4">
    <source>
        <dbReference type="ARBA" id="ARBA00022723"/>
    </source>
</evidence>
<dbReference type="GO" id="GO:0042744">
    <property type="term" value="P:hydrogen peroxide catabolic process"/>
    <property type="evidence" value="ECO:0007669"/>
    <property type="project" value="TreeGrafter"/>
</dbReference>
<dbReference type="OrthoDB" id="6880011at2759"/>
<dbReference type="AlphaFoldDB" id="A0A443S717"/>
<dbReference type="PANTHER" id="PTHR11465">
    <property type="entry name" value="CATALASE"/>
    <property type="match status" value="1"/>
</dbReference>
<sequence>MKLIAKFHFLGTDPDYAIRDLFNAIASKNFASWTFSVQIMTNQQAENLGITFIHKLCKGLSHAVYPNVEVSKLVLDRNLENYFAEVEQLAFSPSNMVPIIGPYPNKMLQTRLFAYNGTHRHRDGPYCFDNNGGGMPNYFANSFLKAKDNLKYIEHRDQVTIPDIDRHESANEDNYTQVANFWQKVLKEDEK</sequence>
<dbReference type="PRINTS" id="PR00067">
    <property type="entry name" value="CATALASE"/>
</dbReference>
<dbReference type="VEuPathDB" id="VectorBase:LDEU008746"/>
<evidence type="ECO:0000259" key="7">
    <source>
        <dbReference type="SMART" id="SM01060"/>
    </source>
</evidence>
<organism evidence="8 9">
    <name type="scientific">Leptotrombidium deliense</name>
    <dbReference type="NCBI Taxonomy" id="299467"/>
    <lineage>
        <taxon>Eukaryota</taxon>
        <taxon>Metazoa</taxon>
        <taxon>Ecdysozoa</taxon>
        <taxon>Arthropoda</taxon>
        <taxon>Chelicerata</taxon>
        <taxon>Arachnida</taxon>
        <taxon>Acari</taxon>
        <taxon>Acariformes</taxon>
        <taxon>Trombidiformes</taxon>
        <taxon>Prostigmata</taxon>
        <taxon>Anystina</taxon>
        <taxon>Parasitengona</taxon>
        <taxon>Trombiculoidea</taxon>
        <taxon>Trombiculidae</taxon>
        <taxon>Leptotrombidium</taxon>
    </lineage>
</organism>
<evidence type="ECO:0000256" key="3">
    <source>
        <dbReference type="ARBA" id="ARBA00022617"/>
    </source>
</evidence>
<dbReference type="Gene3D" id="2.40.180.10">
    <property type="entry name" value="Catalase core domain"/>
    <property type="match status" value="1"/>
</dbReference>
<dbReference type="GO" id="GO:0004096">
    <property type="term" value="F:catalase activity"/>
    <property type="evidence" value="ECO:0007669"/>
    <property type="project" value="InterPro"/>
</dbReference>
<accession>A0A443S717</accession>
<dbReference type="InterPro" id="IPR020835">
    <property type="entry name" value="Catalase_sf"/>
</dbReference>
<dbReference type="EMBL" id="NCKV01006736">
    <property type="protein sequence ID" value="RWS23293.1"/>
    <property type="molecule type" value="Genomic_DNA"/>
</dbReference>
<evidence type="ECO:0000313" key="9">
    <source>
        <dbReference type="Proteomes" id="UP000288716"/>
    </source>
</evidence>
<evidence type="ECO:0000256" key="5">
    <source>
        <dbReference type="ARBA" id="ARBA00023002"/>
    </source>
</evidence>
<dbReference type="PANTHER" id="PTHR11465:SF9">
    <property type="entry name" value="CATALASE"/>
    <property type="match status" value="1"/>
</dbReference>
<protein>
    <submittedName>
        <fullName evidence="8">Catalase-like protein</fullName>
    </submittedName>
</protein>
<comment type="caution">
    <text evidence="8">The sequence shown here is derived from an EMBL/GenBank/DDBJ whole genome shotgun (WGS) entry which is preliminary data.</text>
</comment>
<proteinExistence type="inferred from homology"/>
<keyword evidence="5" id="KW-0560">Oxidoreductase</keyword>
<dbReference type="GO" id="GO:0005739">
    <property type="term" value="C:mitochondrion"/>
    <property type="evidence" value="ECO:0007669"/>
    <property type="project" value="TreeGrafter"/>
</dbReference>
<dbReference type="STRING" id="299467.A0A443S717"/>
<dbReference type="GO" id="GO:0020037">
    <property type="term" value="F:heme binding"/>
    <property type="evidence" value="ECO:0007669"/>
    <property type="project" value="InterPro"/>
</dbReference>
<keyword evidence="3" id="KW-0349">Heme</keyword>
<dbReference type="SUPFAM" id="SSF56634">
    <property type="entry name" value="Heme-dependent catalase-like"/>
    <property type="match status" value="1"/>
</dbReference>
<evidence type="ECO:0000313" key="8">
    <source>
        <dbReference type="EMBL" id="RWS23293.1"/>
    </source>
</evidence>
<dbReference type="GO" id="GO:0005777">
    <property type="term" value="C:peroxisome"/>
    <property type="evidence" value="ECO:0007669"/>
    <property type="project" value="TreeGrafter"/>
</dbReference>
<keyword evidence="6" id="KW-0408">Iron</keyword>
<dbReference type="Pfam" id="PF00199">
    <property type="entry name" value="Catalase"/>
    <property type="match status" value="1"/>
</dbReference>
<dbReference type="Proteomes" id="UP000288716">
    <property type="component" value="Unassembled WGS sequence"/>
</dbReference>
<evidence type="ECO:0000256" key="6">
    <source>
        <dbReference type="ARBA" id="ARBA00023004"/>
    </source>
</evidence>
<gene>
    <name evidence="8" type="ORF">B4U80_09394</name>
</gene>
<name>A0A443S717_9ACAR</name>
<reference evidence="8 9" key="1">
    <citation type="journal article" date="2018" name="Gigascience">
        <title>Genomes of trombidid mites reveal novel predicted allergens and laterally-transferred genes associated with secondary metabolism.</title>
        <authorList>
            <person name="Dong X."/>
            <person name="Chaisiri K."/>
            <person name="Xia D."/>
            <person name="Armstrong S.D."/>
            <person name="Fang Y."/>
            <person name="Donnelly M.J."/>
            <person name="Kadowaki T."/>
            <person name="McGarry J.W."/>
            <person name="Darby A.C."/>
            <person name="Makepeace B.L."/>
        </authorList>
    </citation>
    <scope>NUCLEOTIDE SEQUENCE [LARGE SCALE GENOMIC DNA]</scope>
    <source>
        <strain evidence="8">UoL-UT</strain>
    </source>
</reference>
<dbReference type="GO" id="GO:0042542">
    <property type="term" value="P:response to hydrogen peroxide"/>
    <property type="evidence" value="ECO:0007669"/>
    <property type="project" value="TreeGrafter"/>
</dbReference>
<comment type="similarity">
    <text evidence="1">Belongs to the catalase family.</text>
</comment>
<evidence type="ECO:0000256" key="2">
    <source>
        <dbReference type="ARBA" id="ARBA00022559"/>
    </source>
</evidence>
<dbReference type="GO" id="GO:0046872">
    <property type="term" value="F:metal ion binding"/>
    <property type="evidence" value="ECO:0007669"/>
    <property type="project" value="UniProtKB-KW"/>
</dbReference>
<keyword evidence="9" id="KW-1185">Reference proteome</keyword>
<evidence type="ECO:0000256" key="1">
    <source>
        <dbReference type="ARBA" id="ARBA00005329"/>
    </source>
</evidence>
<keyword evidence="4" id="KW-0479">Metal-binding</keyword>
<dbReference type="PROSITE" id="PS51402">
    <property type="entry name" value="CATALASE_3"/>
    <property type="match status" value="1"/>
</dbReference>
<dbReference type="InterPro" id="IPR011614">
    <property type="entry name" value="Catalase_core"/>
</dbReference>
<feature type="domain" description="Catalase core" evidence="7">
    <location>
        <begin position="2"/>
        <end position="147"/>
    </location>
</feature>
<dbReference type="InterPro" id="IPR018028">
    <property type="entry name" value="Catalase"/>
</dbReference>
<keyword evidence="2" id="KW-0575">Peroxidase</keyword>
<dbReference type="SMART" id="SM01060">
    <property type="entry name" value="Catalase"/>
    <property type="match status" value="1"/>
</dbReference>